<feature type="transmembrane region" description="Helical" evidence="5">
    <location>
        <begin position="137"/>
        <end position="163"/>
    </location>
</feature>
<dbReference type="Proteomes" id="UP000198546">
    <property type="component" value="Chromosome i"/>
</dbReference>
<evidence type="ECO:0000313" key="7">
    <source>
        <dbReference type="EMBL" id="SDE65890.1"/>
    </source>
</evidence>
<dbReference type="RefSeq" id="WP_157677260.1">
    <property type="nucleotide sequence ID" value="NZ_LT629688.1"/>
</dbReference>
<keyword evidence="8" id="KW-1185">Reference proteome</keyword>
<name>A0A1G7EQB8_9ACTN</name>
<evidence type="ECO:0000313" key="8">
    <source>
        <dbReference type="Proteomes" id="UP000198546"/>
    </source>
</evidence>
<dbReference type="EMBL" id="LT629688">
    <property type="protein sequence ID" value="SDE65890.1"/>
    <property type="molecule type" value="Genomic_DNA"/>
</dbReference>
<accession>A0A1G7EQB8</accession>
<keyword evidence="2 5" id="KW-0812">Transmembrane</keyword>
<keyword evidence="4 5" id="KW-0472">Membrane</keyword>
<feature type="transmembrane region" description="Helical" evidence="5">
    <location>
        <begin position="107"/>
        <end position="125"/>
    </location>
</feature>
<dbReference type="Gene3D" id="1.20.1250.20">
    <property type="entry name" value="MFS general substrate transporter like domains"/>
    <property type="match status" value="1"/>
</dbReference>
<dbReference type="InterPro" id="IPR020846">
    <property type="entry name" value="MFS_dom"/>
</dbReference>
<organism evidence="7 8">
    <name type="scientific">Auraticoccus monumenti</name>
    <dbReference type="NCBI Taxonomy" id="675864"/>
    <lineage>
        <taxon>Bacteria</taxon>
        <taxon>Bacillati</taxon>
        <taxon>Actinomycetota</taxon>
        <taxon>Actinomycetes</taxon>
        <taxon>Propionibacteriales</taxon>
        <taxon>Propionibacteriaceae</taxon>
        <taxon>Auraticoccus</taxon>
    </lineage>
</organism>
<sequence>MSPTDSAPAWRRHPWLVLAALVLLALNLRPTAVAVGPVLLTLQDSLGLDGTGSGLLTALPGLCFAVFGLVAPWLARRLGLHRTVVVALLAVLVGQLVRVLVGSPAPFLGASALALAGMAVSNVLLPSLVKLHFPHRVGLVTATYTTALVTGLTLASLVTAPVAAAVGGWRPALAGWAVLALLALPLWLGMVGADRRRPADGVPLPRTSLRQVAGTRRGWVMALFFGVQSMLSYSLFGWLPSIFVGAGFSEVEGGLLLGITTGVSIPLAFLLPTWTARNPSPYSAVLVVVLCAVAGLVGLLLVPTVLPWLWAALLAVGTSAFPVFLALVGLRTETAEGTASLSAFSQGVGYLISALGPFVVGLLHDVTGGWTWPVLAMLVMVVPLTVLGLLACRPGTLEAELRTRS</sequence>
<feature type="transmembrane region" description="Helical" evidence="5">
    <location>
        <begin position="251"/>
        <end position="271"/>
    </location>
</feature>
<dbReference type="PANTHER" id="PTHR23523:SF2">
    <property type="entry name" value="2-NITROIMIDAZOLE TRANSPORTER"/>
    <property type="match status" value="1"/>
</dbReference>
<feature type="transmembrane region" description="Helical" evidence="5">
    <location>
        <begin position="283"/>
        <end position="302"/>
    </location>
</feature>
<feature type="transmembrane region" description="Helical" evidence="5">
    <location>
        <begin position="219"/>
        <end position="239"/>
    </location>
</feature>
<feature type="transmembrane region" description="Helical" evidence="5">
    <location>
        <begin position="308"/>
        <end position="330"/>
    </location>
</feature>
<feature type="domain" description="Major facilitator superfamily (MFS) profile" evidence="6">
    <location>
        <begin position="15"/>
        <end position="394"/>
    </location>
</feature>
<evidence type="ECO:0000256" key="1">
    <source>
        <dbReference type="ARBA" id="ARBA00004651"/>
    </source>
</evidence>
<dbReference type="STRING" id="675864.SAMN04489747_4013"/>
<dbReference type="InterPro" id="IPR036259">
    <property type="entry name" value="MFS_trans_sf"/>
</dbReference>
<dbReference type="PANTHER" id="PTHR23523">
    <property type="match status" value="1"/>
</dbReference>
<dbReference type="GO" id="GO:0005886">
    <property type="term" value="C:plasma membrane"/>
    <property type="evidence" value="ECO:0007669"/>
    <property type="project" value="UniProtKB-SubCell"/>
</dbReference>
<dbReference type="InterPro" id="IPR052524">
    <property type="entry name" value="MFS_Cyanate_Porter"/>
</dbReference>
<dbReference type="OrthoDB" id="5317164at2"/>
<feature type="transmembrane region" description="Helical" evidence="5">
    <location>
        <begin position="50"/>
        <end position="71"/>
    </location>
</feature>
<feature type="transmembrane region" description="Helical" evidence="5">
    <location>
        <begin position="83"/>
        <end position="101"/>
    </location>
</feature>
<reference evidence="7 8" key="1">
    <citation type="submission" date="2016-10" db="EMBL/GenBank/DDBJ databases">
        <authorList>
            <person name="de Groot N.N."/>
        </authorList>
    </citation>
    <scope>NUCLEOTIDE SEQUENCE [LARGE SCALE GENOMIC DNA]</scope>
    <source>
        <strain evidence="7 8">MON 2.2</strain>
    </source>
</reference>
<dbReference type="Pfam" id="PF07690">
    <property type="entry name" value="MFS_1"/>
    <property type="match status" value="1"/>
</dbReference>
<evidence type="ECO:0000256" key="3">
    <source>
        <dbReference type="ARBA" id="ARBA00022989"/>
    </source>
</evidence>
<comment type="subcellular location">
    <subcellularLocation>
        <location evidence="1">Cell membrane</location>
        <topology evidence="1">Multi-pass membrane protein</topology>
    </subcellularLocation>
</comment>
<proteinExistence type="predicted"/>
<feature type="transmembrane region" description="Helical" evidence="5">
    <location>
        <begin position="342"/>
        <end position="364"/>
    </location>
</feature>
<evidence type="ECO:0000256" key="2">
    <source>
        <dbReference type="ARBA" id="ARBA00022692"/>
    </source>
</evidence>
<dbReference type="InterPro" id="IPR011701">
    <property type="entry name" value="MFS"/>
</dbReference>
<evidence type="ECO:0000259" key="6">
    <source>
        <dbReference type="PROSITE" id="PS50850"/>
    </source>
</evidence>
<dbReference type="AlphaFoldDB" id="A0A1G7EQB8"/>
<evidence type="ECO:0000256" key="5">
    <source>
        <dbReference type="SAM" id="Phobius"/>
    </source>
</evidence>
<gene>
    <name evidence="7" type="ORF">SAMN04489747_4013</name>
</gene>
<protein>
    <submittedName>
        <fullName evidence="7">MFS transporter, CP family, cyanate transporter</fullName>
    </submittedName>
</protein>
<feature type="transmembrane region" description="Helical" evidence="5">
    <location>
        <begin position="370"/>
        <end position="392"/>
    </location>
</feature>
<dbReference type="SUPFAM" id="SSF103473">
    <property type="entry name" value="MFS general substrate transporter"/>
    <property type="match status" value="1"/>
</dbReference>
<evidence type="ECO:0000256" key="4">
    <source>
        <dbReference type="ARBA" id="ARBA00023136"/>
    </source>
</evidence>
<keyword evidence="3 5" id="KW-1133">Transmembrane helix</keyword>
<feature type="transmembrane region" description="Helical" evidence="5">
    <location>
        <begin position="169"/>
        <end position="188"/>
    </location>
</feature>
<dbReference type="PROSITE" id="PS50850">
    <property type="entry name" value="MFS"/>
    <property type="match status" value="1"/>
</dbReference>
<dbReference type="GO" id="GO:0022857">
    <property type="term" value="F:transmembrane transporter activity"/>
    <property type="evidence" value="ECO:0007669"/>
    <property type="project" value="InterPro"/>
</dbReference>